<feature type="compositionally biased region" description="Basic and acidic residues" evidence="1">
    <location>
        <begin position="280"/>
        <end position="293"/>
    </location>
</feature>
<evidence type="ECO:0000256" key="1">
    <source>
        <dbReference type="SAM" id="MobiDB-lite"/>
    </source>
</evidence>
<reference evidence="2" key="1">
    <citation type="journal article" date="2021" name="Mol. Ecol. Resour.">
        <title>Apolygus lucorum genome provides insights into omnivorousness and mesophyll feeding.</title>
        <authorList>
            <person name="Liu Y."/>
            <person name="Liu H."/>
            <person name="Wang H."/>
            <person name="Huang T."/>
            <person name="Liu B."/>
            <person name="Yang B."/>
            <person name="Yin L."/>
            <person name="Li B."/>
            <person name="Zhang Y."/>
            <person name="Zhang S."/>
            <person name="Jiang F."/>
            <person name="Zhang X."/>
            <person name="Ren Y."/>
            <person name="Wang B."/>
            <person name="Wang S."/>
            <person name="Lu Y."/>
            <person name="Wu K."/>
            <person name="Fan W."/>
            <person name="Wang G."/>
        </authorList>
    </citation>
    <scope>NUCLEOTIDE SEQUENCE</scope>
    <source>
        <strain evidence="2">12Hb</strain>
    </source>
</reference>
<dbReference type="Proteomes" id="UP000466442">
    <property type="component" value="Unassembled WGS sequence"/>
</dbReference>
<feature type="compositionally biased region" description="Basic and acidic residues" evidence="1">
    <location>
        <begin position="44"/>
        <end position="58"/>
    </location>
</feature>
<feature type="compositionally biased region" description="Low complexity" evidence="1">
    <location>
        <begin position="22"/>
        <end position="31"/>
    </location>
</feature>
<feature type="region of interest" description="Disordered" evidence="1">
    <location>
        <begin position="372"/>
        <end position="447"/>
    </location>
</feature>
<dbReference type="EMBL" id="WIXP02000014">
    <property type="protein sequence ID" value="KAF6199776.1"/>
    <property type="molecule type" value="Genomic_DNA"/>
</dbReference>
<feature type="region of interest" description="Disordered" evidence="1">
    <location>
        <begin position="1"/>
        <end position="114"/>
    </location>
</feature>
<organism evidence="2 3">
    <name type="scientific">Apolygus lucorum</name>
    <name type="common">Small green plant bug</name>
    <name type="synonym">Lygocoris lucorum</name>
    <dbReference type="NCBI Taxonomy" id="248454"/>
    <lineage>
        <taxon>Eukaryota</taxon>
        <taxon>Metazoa</taxon>
        <taxon>Ecdysozoa</taxon>
        <taxon>Arthropoda</taxon>
        <taxon>Hexapoda</taxon>
        <taxon>Insecta</taxon>
        <taxon>Pterygota</taxon>
        <taxon>Neoptera</taxon>
        <taxon>Paraneoptera</taxon>
        <taxon>Hemiptera</taxon>
        <taxon>Heteroptera</taxon>
        <taxon>Panheteroptera</taxon>
        <taxon>Cimicomorpha</taxon>
        <taxon>Miridae</taxon>
        <taxon>Mirini</taxon>
        <taxon>Apolygus</taxon>
    </lineage>
</organism>
<feature type="compositionally biased region" description="Basic and acidic residues" evidence="1">
    <location>
        <begin position="386"/>
        <end position="430"/>
    </location>
</feature>
<name>A0A6A4JEZ0_APOLU</name>
<dbReference type="AlphaFoldDB" id="A0A6A4JEZ0"/>
<feature type="compositionally biased region" description="Polar residues" evidence="1">
    <location>
        <begin position="263"/>
        <end position="277"/>
    </location>
</feature>
<feature type="compositionally biased region" description="Basic and acidic residues" evidence="1">
    <location>
        <begin position="304"/>
        <end position="336"/>
    </location>
</feature>
<proteinExistence type="predicted"/>
<feature type="compositionally biased region" description="Basic and acidic residues" evidence="1">
    <location>
        <begin position="595"/>
        <end position="613"/>
    </location>
</feature>
<gene>
    <name evidence="2" type="ORF">GE061_006074</name>
</gene>
<feature type="region of interest" description="Disordered" evidence="1">
    <location>
        <begin position="595"/>
        <end position="627"/>
    </location>
</feature>
<evidence type="ECO:0000313" key="2">
    <source>
        <dbReference type="EMBL" id="KAF6199776.1"/>
    </source>
</evidence>
<protein>
    <submittedName>
        <fullName evidence="2">Uncharacterized protein</fullName>
    </submittedName>
</protein>
<keyword evidence="3" id="KW-1185">Reference proteome</keyword>
<evidence type="ECO:0000313" key="3">
    <source>
        <dbReference type="Proteomes" id="UP000466442"/>
    </source>
</evidence>
<dbReference type="OrthoDB" id="10685299at2759"/>
<feature type="compositionally biased region" description="Basic residues" evidence="1">
    <location>
        <begin position="32"/>
        <end position="41"/>
    </location>
</feature>
<feature type="region of interest" description="Disordered" evidence="1">
    <location>
        <begin position="459"/>
        <end position="509"/>
    </location>
</feature>
<feature type="compositionally biased region" description="Basic residues" evidence="1">
    <location>
        <begin position="174"/>
        <end position="185"/>
    </location>
</feature>
<feature type="compositionally biased region" description="Polar residues" evidence="1">
    <location>
        <begin position="149"/>
        <end position="168"/>
    </location>
</feature>
<feature type="compositionally biased region" description="Polar residues" evidence="1">
    <location>
        <begin position="493"/>
        <end position="509"/>
    </location>
</feature>
<feature type="region of interest" description="Disordered" evidence="1">
    <location>
        <begin position="136"/>
        <end position="190"/>
    </location>
</feature>
<accession>A0A6A4JEZ0</accession>
<comment type="caution">
    <text evidence="2">The sequence shown here is derived from an EMBL/GenBank/DDBJ whole genome shotgun (WGS) entry which is preliminary data.</text>
</comment>
<sequence length="828" mass="94325">MNSDIKLRIVDCPPDEETESPSQTTASTSRRATSRKRHVPRRNVSSDRRWRHNDKDRVSTTPSPDETLLKPFTYRTRKDRLIDSLQAGGDQRNESNSEDDDSAEPKPPRIPNNEKLSVAKIVENIQANLIAKVGSNSSIRRADGKTRKPTNSPNVSKTTSGQTGSNSLLDVPERKKKVSSKKLGSRKQVMPTGVEEQIIETLIHPKRRRASCARVQRKDSSDSIDLHSQHAIVTFDNVNIDKKHKHKKSPPPPPVDFMDTSETESVLHTNPCSSSYPEVQKQDSNDCLEEKPTETSVPRGLPSHLKELKLRFSNDVPRSPHEDNLNDIKPATEKLITRHSHKPASGDAGDSNEKYRFTNDIPLVDSLHILASDKNGRKFVKSSAKRSKDVDQRSKNTKRGEKKEPNNSAKAAEKSRERKRDDDDRRELKSKPYKSILKSDAVPGDDDVINCFNVKAEYDEPKLMEEKDGRKHRKTRERGEGRESRRAHRKSPSKSARTQTSSTGLPLVDSSVQTWPDLALQLEHQKEAEVPYESVIENKAKQILKRFSVDPPMKTPIINEQGERKRERKKYRNGSTQWEEVDLLVNSSCEKVISKGRERDRNKEERSRKERCTSGRVSRKSKSEARMKIEPGCSKTKDVNVNLLNNEHGTEICCMHLQVVPGESNEKTFIKKETPRDNLDLLEKKERRSGRRKLRSCRESEQSLCRRCSQTQFQSSSEGMSSCVTYATSSCRKRELSLLSPFCSRTTLGTRSPDERKMKSTAGGKNEDLYRQMEELGLGFLRDGEWVPTDVISRTLWKNLEKCTENCQATWRRRSRSFTHTKTLSNTG</sequence>
<feature type="compositionally biased region" description="Basic and acidic residues" evidence="1">
    <location>
        <begin position="459"/>
        <end position="469"/>
    </location>
</feature>
<feature type="region of interest" description="Disordered" evidence="1">
    <location>
        <begin position="242"/>
        <end position="355"/>
    </location>
</feature>